<sequence>MQTIYRLIHMVKLAYLLTSHCQISGSEMQLLFLVF</sequence>
<comment type="caution">
    <text evidence="1">The sequence shown here is derived from an EMBL/GenBank/DDBJ whole genome shotgun (WGS) entry which is preliminary data.</text>
</comment>
<dbReference type="AlphaFoldDB" id="A0A8T1NPT1"/>
<dbReference type="Proteomes" id="UP000811609">
    <property type="component" value="Chromosome 13"/>
</dbReference>
<name>A0A8T1NPT1_CARIL</name>
<gene>
    <name evidence="1" type="ORF">CIPAW_13G127000</name>
</gene>
<evidence type="ECO:0000313" key="1">
    <source>
        <dbReference type="EMBL" id="KAG6631988.1"/>
    </source>
</evidence>
<protein>
    <submittedName>
        <fullName evidence="1">Uncharacterized protein</fullName>
    </submittedName>
</protein>
<organism evidence="1 2">
    <name type="scientific">Carya illinoinensis</name>
    <name type="common">Pecan</name>
    <dbReference type="NCBI Taxonomy" id="32201"/>
    <lineage>
        <taxon>Eukaryota</taxon>
        <taxon>Viridiplantae</taxon>
        <taxon>Streptophyta</taxon>
        <taxon>Embryophyta</taxon>
        <taxon>Tracheophyta</taxon>
        <taxon>Spermatophyta</taxon>
        <taxon>Magnoliopsida</taxon>
        <taxon>eudicotyledons</taxon>
        <taxon>Gunneridae</taxon>
        <taxon>Pentapetalae</taxon>
        <taxon>rosids</taxon>
        <taxon>fabids</taxon>
        <taxon>Fagales</taxon>
        <taxon>Juglandaceae</taxon>
        <taxon>Carya</taxon>
    </lineage>
</organism>
<reference evidence="1" key="1">
    <citation type="submission" date="2020-12" db="EMBL/GenBank/DDBJ databases">
        <title>WGS assembly of Carya illinoinensis cv. Pawnee.</title>
        <authorList>
            <person name="Platts A."/>
            <person name="Shu S."/>
            <person name="Wright S."/>
            <person name="Barry K."/>
            <person name="Edger P."/>
            <person name="Pires J.C."/>
            <person name="Schmutz J."/>
        </authorList>
    </citation>
    <scope>NUCLEOTIDE SEQUENCE</scope>
    <source>
        <tissue evidence="1">Leaf</tissue>
    </source>
</reference>
<keyword evidence="2" id="KW-1185">Reference proteome</keyword>
<dbReference type="EMBL" id="CM031821">
    <property type="protein sequence ID" value="KAG6631988.1"/>
    <property type="molecule type" value="Genomic_DNA"/>
</dbReference>
<proteinExistence type="predicted"/>
<accession>A0A8T1NPT1</accession>
<evidence type="ECO:0000313" key="2">
    <source>
        <dbReference type="Proteomes" id="UP000811609"/>
    </source>
</evidence>